<comment type="subcellular location">
    <subcellularLocation>
        <location evidence="2">Cell inner membrane</location>
    </subcellularLocation>
</comment>
<evidence type="ECO:0000256" key="4">
    <source>
        <dbReference type="ARBA" id="ARBA00006113"/>
    </source>
</evidence>
<evidence type="ECO:0000256" key="12">
    <source>
        <dbReference type="ARBA" id="ARBA00022737"/>
    </source>
</evidence>
<dbReference type="InterPro" id="IPR038414">
    <property type="entry name" value="CcoP_N_sf"/>
</dbReference>
<keyword evidence="8" id="KW-0349">Heme</keyword>
<dbReference type="Pfam" id="PF13442">
    <property type="entry name" value="Cytochrome_CBB3"/>
    <property type="match status" value="2"/>
</dbReference>
<keyword evidence="12" id="KW-0677">Repeat</keyword>
<dbReference type="PROSITE" id="PS51007">
    <property type="entry name" value="CYTC"/>
    <property type="match status" value="2"/>
</dbReference>
<keyword evidence="15 21" id="KW-1133">Transmembrane helix</keyword>
<keyword evidence="10 21" id="KW-0812">Transmembrane</keyword>
<keyword evidence="9" id="KW-0679">Respiratory chain</keyword>
<feature type="transmembrane region" description="Helical" evidence="21">
    <location>
        <begin position="59"/>
        <end position="81"/>
    </location>
</feature>
<evidence type="ECO:0000256" key="1">
    <source>
        <dbReference type="ARBA" id="ARBA00001926"/>
    </source>
</evidence>
<evidence type="ECO:0000256" key="21">
    <source>
        <dbReference type="SAM" id="Phobius"/>
    </source>
</evidence>
<feature type="domain" description="Cytochrome c" evidence="22">
    <location>
        <begin position="214"/>
        <end position="295"/>
    </location>
</feature>
<dbReference type="PIRSF" id="PIRSF000006">
    <property type="entry name" value="Cbb3-Cox_fixP"/>
    <property type="match status" value="1"/>
</dbReference>
<evidence type="ECO:0000256" key="13">
    <source>
        <dbReference type="ARBA" id="ARBA00022781"/>
    </source>
</evidence>
<name>A0A3B1AIC1_9ZZZZ</name>
<protein>
    <recommendedName>
        <fullName evidence="20">Cytochrome c oxidase subunit III</fullName>
    </recommendedName>
</protein>
<keyword evidence="11" id="KW-0479">Metal-binding</keyword>
<dbReference type="UniPathway" id="UPA00705"/>
<dbReference type="InterPro" id="IPR004678">
    <property type="entry name" value="Cyt_c_oxidase_cbb3_su3"/>
</dbReference>
<dbReference type="GO" id="GO:0009055">
    <property type="term" value="F:electron transfer activity"/>
    <property type="evidence" value="ECO:0007669"/>
    <property type="project" value="InterPro"/>
</dbReference>
<keyword evidence="5" id="KW-0813">Transport</keyword>
<evidence type="ECO:0000256" key="20">
    <source>
        <dbReference type="ARBA" id="ARBA00029635"/>
    </source>
</evidence>
<evidence type="ECO:0000259" key="22">
    <source>
        <dbReference type="PROSITE" id="PS51007"/>
    </source>
</evidence>
<evidence type="ECO:0000256" key="18">
    <source>
        <dbReference type="ARBA" id="ARBA00023065"/>
    </source>
</evidence>
<dbReference type="GO" id="GO:0016491">
    <property type="term" value="F:oxidoreductase activity"/>
    <property type="evidence" value="ECO:0007669"/>
    <property type="project" value="UniProtKB-KW"/>
</dbReference>
<evidence type="ECO:0000256" key="3">
    <source>
        <dbReference type="ARBA" id="ARBA00004673"/>
    </source>
</evidence>
<evidence type="ECO:0000256" key="14">
    <source>
        <dbReference type="ARBA" id="ARBA00022982"/>
    </source>
</evidence>
<keyword evidence="6" id="KW-1003">Cell membrane</keyword>
<reference evidence="23" key="1">
    <citation type="submission" date="2018-06" db="EMBL/GenBank/DDBJ databases">
        <authorList>
            <person name="Zhirakovskaya E."/>
        </authorList>
    </citation>
    <scope>NUCLEOTIDE SEQUENCE</scope>
</reference>
<comment type="cofactor">
    <cofactor evidence="1">
        <name>heme c</name>
        <dbReference type="ChEBI" id="CHEBI:61717"/>
    </cofactor>
</comment>
<dbReference type="Pfam" id="PF14715">
    <property type="entry name" value="FixP_N"/>
    <property type="match status" value="1"/>
</dbReference>
<comment type="pathway">
    <text evidence="3">Energy metabolism; oxidative phosphorylation.</text>
</comment>
<evidence type="ECO:0000256" key="15">
    <source>
        <dbReference type="ARBA" id="ARBA00022989"/>
    </source>
</evidence>
<gene>
    <name evidence="23" type="ORF">MNBD_GAMMA23-387</name>
</gene>
<evidence type="ECO:0000256" key="17">
    <source>
        <dbReference type="ARBA" id="ARBA00023004"/>
    </source>
</evidence>
<feature type="transmembrane region" description="Helical" evidence="21">
    <location>
        <begin position="6"/>
        <end position="24"/>
    </location>
</feature>
<evidence type="ECO:0000256" key="16">
    <source>
        <dbReference type="ARBA" id="ARBA00023002"/>
    </source>
</evidence>
<evidence type="ECO:0000256" key="8">
    <source>
        <dbReference type="ARBA" id="ARBA00022617"/>
    </source>
</evidence>
<proteinExistence type="inferred from homology"/>
<dbReference type="InterPro" id="IPR032858">
    <property type="entry name" value="CcoP_N"/>
</dbReference>
<dbReference type="NCBIfam" id="TIGR00782">
    <property type="entry name" value="ccoP"/>
    <property type="match status" value="1"/>
</dbReference>
<evidence type="ECO:0000313" key="23">
    <source>
        <dbReference type="EMBL" id="VAW92416.1"/>
    </source>
</evidence>
<evidence type="ECO:0000256" key="2">
    <source>
        <dbReference type="ARBA" id="ARBA00004533"/>
    </source>
</evidence>
<comment type="similarity">
    <text evidence="4">Belongs to the CcoP / FixP family.</text>
</comment>
<dbReference type="Gene3D" id="1.10.760.10">
    <property type="entry name" value="Cytochrome c-like domain"/>
    <property type="match status" value="2"/>
</dbReference>
<dbReference type="PANTHER" id="PTHR33751">
    <property type="entry name" value="CBB3-TYPE CYTOCHROME C OXIDASE SUBUNIT FIXP"/>
    <property type="match status" value="1"/>
</dbReference>
<keyword evidence="19 21" id="KW-0472">Membrane</keyword>
<dbReference type="Gene3D" id="6.10.280.130">
    <property type="match status" value="1"/>
</dbReference>
<evidence type="ECO:0000256" key="10">
    <source>
        <dbReference type="ARBA" id="ARBA00022692"/>
    </source>
</evidence>
<evidence type="ECO:0000256" key="7">
    <source>
        <dbReference type="ARBA" id="ARBA00022519"/>
    </source>
</evidence>
<dbReference type="AlphaFoldDB" id="A0A3B1AIC1"/>
<accession>A0A3B1AIC1</accession>
<dbReference type="GO" id="GO:0046872">
    <property type="term" value="F:metal ion binding"/>
    <property type="evidence" value="ECO:0007669"/>
    <property type="project" value="UniProtKB-KW"/>
</dbReference>
<evidence type="ECO:0000256" key="19">
    <source>
        <dbReference type="ARBA" id="ARBA00023136"/>
    </source>
</evidence>
<dbReference type="GO" id="GO:0006119">
    <property type="term" value="P:oxidative phosphorylation"/>
    <property type="evidence" value="ECO:0007669"/>
    <property type="project" value="UniProtKB-UniPathway"/>
</dbReference>
<dbReference type="InterPro" id="IPR050597">
    <property type="entry name" value="Cytochrome_c_Oxidase_Subunit"/>
</dbReference>
<evidence type="ECO:0000256" key="11">
    <source>
        <dbReference type="ARBA" id="ARBA00022723"/>
    </source>
</evidence>
<dbReference type="SUPFAM" id="SSF46626">
    <property type="entry name" value="Cytochrome c"/>
    <property type="match status" value="2"/>
</dbReference>
<dbReference type="InterPro" id="IPR036909">
    <property type="entry name" value="Cyt_c-like_dom_sf"/>
</dbReference>
<keyword evidence="16 23" id="KW-0560">Oxidoreductase</keyword>
<evidence type="ECO:0000256" key="6">
    <source>
        <dbReference type="ARBA" id="ARBA00022475"/>
    </source>
</evidence>
<keyword evidence="7" id="KW-0997">Cell inner membrane</keyword>
<dbReference type="GO" id="GO:0005886">
    <property type="term" value="C:plasma membrane"/>
    <property type="evidence" value="ECO:0007669"/>
    <property type="project" value="UniProtKB-SubCell"/>
</dbReference>
<dbReference type="GO" id="GO:0020037">
    <property type="term" value="F:heme binding"/>
    <property type="evidence" value="ECO:0007669"/>
    <property type="project" value="InterPro"/>
</dbReference>
<evidence type="ECO:0000256" key="5">
    <source>
        <dbReference type="ARBA" id="ARBA00022448"/>
    </source>
</evidence>
<dbReference type="EMBL" id="UOFT01000025">
    <property type="protein sequence ID" value="VAW92416.1"/>
    <property type="molecule type" value="Genomic_DNA"/>
</dbReference>
<feature type="domain" description="Cytochrome c" evidence="22">
    <location>
        <begin position="127"/>
        <end position="207"/>
    </location>
</feature>
<keyword evidence="17" id="KW-0408">Iron</keyword>
<keyword evidence="14" id="KW-0249">Electron transport</keyword>
<organism evidence="23">
    <name type="scientific">hydrothermal vent metagenome</name>
    <dbReference type="NCBI Taxonomy" id="652676"/>
    <lineage>
        <taxon>unclassified sequences</taxon>
        <taxon>metagenomes</taxon>
        <taxon>ecological metagenomes</taxon>
    </lineage>
</organism>
<sequence length="296" mass="32639">MSSFWSNYIIILTLLNIVGCLWLIKWASKKREGEANEGEVTGHVWDGNLEELNNPMPRWWLWLFYISIIYSVIYLVIYPGLGNVKGVFGWSQVGQYEEEIERANEKYEPLFAKYSATPLTELVKDKKANEIGQRLFLTYCSTCHGSDAKGARGYPNLSDNDWLYGGTPEAIKTSILDGRQGMMPAMGAALGGEAGVDEVANYVMSLSGRKVDTVKAEAGKAKFEMMCAACHQASGEGNFALGAANLTDKTWLYGSSAGLIKNVITEGRTGKMPAHKNFLGEDKSHLLAAYVYSLSQ</sequence>
<keyword evidence="13" id="KW-0375">Hydrogen ion transport</keyword>
<dbReference type="InterPro" id="IPR009056">
    <property type="entry name" value="Cyt_c-like_dom"/>
</dbReference>
<evidence type="ECO:0000256" key="9">
    <source>
        <dbReference type="ARBA" id="ARBA00022660"/>
    </source>
</evidence>
<dbReference type="PANTHER" id="PTHR33751:SF1">
    <property type="entry name" value="CBB3-TYPE CYTOCHROME C OXIDASE SUBUNIT FIXP"/>
    <property type="match status" value="1"/>
</dbReference>
<dbReference type="GO" id="GO:1902600">
    <property type="term" value="P:proton transmembrane transport"/>
    <property type="evidence" value="ECO:0007669"/>
    <property type="project" value="UniProtKB-KW"/>
</dbReference>
<keyword evidence="18" id="KW-0406">Ion transport</keyword>